<proteinExistence type="predicted"/>
<evidence type="ECO:0000313" key="2">
    <source>
        <dbReference type="Proteomes" id="UP000055035"/>
    </source>
</evidence>
<gene>
    <name evidence="1" type="ORF">Ljor_0204</name>
</gene>
<dbReference type="CDD" id="cd02440">
    <property type="entry name" value="AdoMet_MTases"/>
    <property type="match status" value="1"/>
</dbReference>
<dbReference type="Proteomes" id="UP000055035">
    <property type="component" value="Unassembled WGS sequence"/>
</dbReference>
<dbReference type="SUPFAM" id="SSF53335">
    <property type="entry name" value="S-adenosyl-L-methionine-dependent methyltransferases"/>
    <property type="match status" value="1"/>
</dbReference>
<reference evidence="1 2" key="1">
    <citation type="submission" date="2015-11" db="EMBL/GenBank/DDBJ databases">
        <title>Genomic analysis of 38 Legionella species identifies large and diverse effector repertoires.</title>
        <authorList>
            <person name="Burstein D."/>
            <person name="Amaro F."/>
            <person name="Zusman T."/>
            <person name="Lifshitz Z."/>
            <person name="Cohen O."/>
            <person name="Gilbert J.A."/>
            <person name="Pupko T."/>
            <person name="Shuman H.A."/>
            <person name="Segal G."/>
        </authorList>
    </citation>
    <scope>NUCLEOTIDE SEQUENCE [LARGE SCALE GENOMIC DNA]</scope>
    <source>
        <strain evidence="1 2">BL-540</strain>
    </source>
</reference>
<protein>
    <submittedName>
        <fullName evidence="1">Methyltransferase domain protein</fullName>
    </submittedName>
</protein>
<dbReference type="GO" id="GO:0032259">
    <property type="term" value="P:methylation"/>
    <property type="evidence" value="ECO:0007669"/>
    <property type="project" value="UniProtKB-KW"/>
</dbReference>
<comment type="caution">
    <text evidence="1">The sequence shown here is derived from an EMBL/GenBank/DDBJ whole genome shotgun (WGS) entry which is preliminary data.</text>
</comment>
<dbReference type="AlphaFoldDB" id="A0A0W0VFN8"/>
<keyword evidence="2" id="KW-1185">Reference proteome</keyword>
<organism evidence="1 2">
    <name type="scientific">Legionella jordanis</name>
    <dbReference type="NCBI Taxonomy" id="456"/>
    <lineage>
        <taxon>Bacteria</taxon>
        <taxon>Pseudomonadati</taxon>
        <taxon>Pseudomonadota</taxon>
        <taxon>Gammaproteobacteria</taxon>
        <taxon>Legionellales</taxon>
        <taxon>Legionellaceae</taxon>
        <taxon>Legionella</taxon>
    </lineage>
</organism>
<dbReference type="PATRIC" id="fig|456.5.peg.220"/>
<dbReference type="STRING" id="456.Ljor_0204"/>
<dbReference type="InterPro" id="IPR029063">
    <property type="entry name" value="SAM-dependent_MTases_sf"/>
</dbReference>
<sequence>MKMKLIDSNQQIEAAQRVNSSFRDPGAQVYELNGVIYREIYESSHPDYLKLMSSGLYDALSSRGLLIKHEEVGHERALNPHAKVIIKPEIIPFISYPYEWSFSQLKDAALLTLEIAKTAIEYGMILKDASAYNIQFYRGKPVLIDTSSLTIYEEGTPWIAYNQFCRHFLAPLALMANKDVRLNCLCKQFIDGIPLDLASTLLPSRTKLSLSLFIHIHVHARAQQKFSDSAQKVTSKQNISKVGLLGLLDSLTSAINKQRWKPIKTEWSDYYTQTNYTDKAAEHKSQVIEQYVNKAAAKAIWDLGANNGFYSRVAAKTGADVISFDIDPVAVESNYIKVKQEKNVTILPLLQDLTAPSPNIGWSEGERDGFKERASPDLVMALALIHHLAISNNVPLTHIAELFSSLADYLIIEFVPKEDSQVQRLLSSRPDIFPTYHLEGFKSVFSNYYTIVDEVSLHDSQRTLFLMKRR</sequence>
<dbReference type="EMBL" id="LNYJ01000003">
    <property type="protein sequence ID" value="KTD18981.1"/>
    <property type="molecule type" value="Genomic_DNA"/>
</dbReference>
<keyword evidence="1" id="KW-0489">Methyltransferase</keyword>
<dbReference type="RefSeq" id="WP_232003928.1">
    <property type="nucleotide sequence ID" value="NZ_CAAAIC010000005.1"/>
</dbReference>
<dbReference type="GO" id="GO:0008168">
    <property type="term" value="F:methyltransferase activity"/>
    <property type="evidence" value="ECO:0007669"/>
    <property type="project" value="UniProtKB-KW"/>
</dbReference>
<name>A0A0W0VFN8_9GAMM</name>
<keyword evidence="1" id="KW-0808">Transferase</keyword>
<accession>A0A0W0VFN8</accession>
<evidence type="ECO:0000313" key="1">
    <source>
        <dbReference type="EMBL" id="KTD18981.1"/>
    </source>
</evidence>
<dbReference type="Gene3D" id="3.40.50.150">
    <property type="entry name" value="Vaccinia Virus protein VP39"/>
    <property type="match status" value="1"/>
</dbReference>